<dbReference type="GO" id="GO:0009423">
    <property type="term" value="P:chorismate biosynthetic process"/>
    <property type="evidence" value="ECO:0007669"/>
    <property type="project" value="UniProtKB-UniRule"/>
</dbReference>
<dbReference type="EMBL" id="FNOT01000005">
    <property type="protein sequence ID" value="SDY22350.1"/>
    <property type="molecule type" value="Genomic_DNA"/>
</dbReference>
<keyword evidence="8 11" id="KW-0067">ATP-binding</keyword>
<keyword evidence="6 11" id="KW-0547">Nucleotide-binding</keyword>
<dbReference type="InterPro" id="IPR000623">
    <property type="entry name" value="Shikimate_kinase/TSH1"/>
</dbReference>
<dbReference type="EC" id="2.7.1.71" evidence="3 11"/>
<feature type="binding site" evidence="11">
    <location>
        <position position="157"/>
    </location>
    <ligand>
        <name>substrate</name>
    </ligand>
</feature>
<keyword evidence="11" id="KW-0460">Magnesium</keyword>
<evidence type="ECO:0000256" key="4">
    <source>
        <dbReference type="ARBA" id="ARBA00022605"/>
    </source>
</evidence>
<keyword evidence="9 11" id="KW-0057">Aromatic amino acid biosynthesis</keyword>
<feature type="binding site" evidence="11">
    <location>
        <begin position="29"/>
        <end position="34"/>
    </location>
    <ligand>
        <name>ATP</name>
        <dbReference type="ChEBI" id="CHEBI:30616"/>
    </ligand>
</feature>
<dbReference type="AlphaFoldDB" id="A0A1H3I3W3"/>
<dbReference type="HAMAP" id="MF_00109">
    <property type="entry name" value="Shikimate_kinase"/>
    <property type="match status" value="1"/>
</dbReference>
<dbReference type="UniPathway" id="UPA00053">
    <property type="reaction ID" value="UER00088"/>
</dbReference>
<evidence type="ECO:0000256" key="9">
    <source>
        <dbReference type="ARBA" id="ARBA00023141"/>
    </source>
</evidence>
<dbReference type="GO" id="GO:0004765">
    <property type="term" value="F:shikimate kinase activity"/>
    <property type="evidence" value="ECO:0007669"/>
    <property type="project" value="UniProtKB-UniRule"/>
</dbReference>
<keyword evidence="13" id="KW-1185">Reference proteome</keyword>
<dbReference type="STRING" id="1137993.SAMN05660209_02387"/>
<dbReference type="InterPro" id="IPR027417">
    <property type="entry name" value="P-loop_NTPase"/>
</dbReference>
<sequence>MNPDGRGAPASPMSSAARHPLLVLVGPPSSGKTTVGTALAGRLGLAFRDTDSDVEAATGRRVADLFVDLGEPHFRALEEQAVATALDEHDGILALGGGAVLSAVTRERLTGYTRAGGTVVWLDVDLASAAERVGLGRSRPVLGLNPRATLRTLLAARAPLYAEVATVTVTTGGREPGEVVDEVAAAVPAQAAP</sequence>
<evidence type="ECO:0000256" key="11">
    <source>
        <dbReference type="HAMAP-Rule" id="MF_00109"/>
    </source>
</evidence>
<feature type="binding site" evidence="11">
    <location>
        <position position="139"/>
    </location>
    <ligand>
        <name>ATP</name>
        <dbReference type="ChEBI" id="CHEBI:30616"/>
    </ligand>
</feature>
<dbReference type="InterPro" id="IPR031322">
    <property type="entry name" value="Shikimate/glucono_kinase"/>
</dbReference>
<comment type="pathway">
    <text evidence="1 11">Metabolic intermediate biosynthesis; chorismate biosynthesis; chorismate from D-erythrose 4-phosphate and phosphoenolpyruvate: step 5/7.</text>
</comment>
<evidence type="ECO:0000313" key="13">
    <source>
        <dbReference type="Proteomes" id="UP000198921"/>
    </source>
</evidence>
<keyword evidence="11" id="KW-0479">Metal-binding</keyword>
<feature type="binding site" evidence="11">
    <location>
        <position position="75"/>
    </location>
    <ligand>
        <name>substrate</name>
    </ligand>
</feature>
<dbReference type="PANTHER" id="PTHR21087:SF16">
    <property type="entry name" value="SHIKIMATE KINASE 1, CHLOROPLASTIC"/>
    <property type="match status" value="1"/>
</dbReference>
<name>A0A1H3I3W3_9ACTN</name>
<feature type="binding site" evidence="11">
    <location>
        <position position="51"/>
    </location>
    <ligand>
        <name>substrate</name>
    </ligand>
</feature>
<keyword evidence="7 11" id="KW-0418">Kinase</keyword>
<dbReference type="GO" id="GO:0000287">
    <property type="term" value="F:magnesium ion binding"/>
    <property type="evidence" value="ECO:0007669"/>
    <property type="project" value="UniProtKB-UniRule"/>
</dbReference>
<evidence type="ECO:0000256" key="1">
    <source>
        <dbReference type="ARBA" id="ARBA00004842"/>
    </source>
</evidence>
<reference evidence="13" key="1">
    <citation type="submission" date="2016-10" db="EMBL/GenBank/DDBJ databases">
        <authorList>
            <person name="Varghese N."/>
            <person name="Submissions S."/>
        </authorList>
    </citation>
    <scope>NUCLEOTIDE SEQUENCE [LARGE SCALE GENOMIC DNA]</scope>
    <source>
        <strain evidence="13">DSM 45422</strain>
    </source>
</reference>
<dbReference type="SUPFAM" id="SSF52540">
    <property type="entry name" value="P-loop containing nucleoside triphosphate hydrolases"/>
    <property type="match status" value="1"/>
</dbReference>
<comment type="subcellular location">
    <subcellularLocation>
        <location evidence="11">Cytoplasm</location>
    </subcellularLocation>
</comment>
<dbReference type="CDD" id="cd00464">
    <property type="entry name" value="SK"/>
    <property type="match status" value="1"/>
</dbReference>
<dbReference type="PRINTS" id="PR01100">
    <property type="entry name" value="SHIKIMTKNASE"/>
</dbReference>
<comment type="cofactor">
    <cofactor evidence="11">
        <name>Mg(2+)</name>
        <dbReference type="ChEBI" id="CHEBI:18420"/>
    </cofactor>
    <text evidence="11">Binds 1 Mg(2+) ion per subunit.</text>
</comment>
<keyword evidence="4 11" id="KW-0028">Amino-acid biosynthesis</keyword>
<dbReference type="Pfam" id="PF01202">
    <property type="entry name" value="SKI"/>
    <property type="match status" value="1"/>
</dbReference>
<dbReference type="GO" id="GO:0008652">
    <property type="term" value="P:amino acid biosynthetic process"/>
    <property type="evidence" value="ECO:0007669"/>
    <property type="project" value="UniProtKB-KW"/>
</dbReference>
<proteinExistence type="inferred from homology"/>
<keyword evidence="5 11" id="KW-0808">Transferase</keyword>
<dbReference type="InterPro" id="IPR023000">
    <property type="entry name" value="Shikimate_kinase_CS"/>
</dbReference>
<dbReference type="GO" id="GO:0005524">
    <property type="term" value="F:ATP binding"/>
    <property type="evidence" value="ECO:0007669"/>
    <property type="project" value="UniProtKB-UniRule"/>
</dbReference>
<keyword evidence="11" id="KW-0963">Cytoplasm</keyword>
<accession>A0A1H3I3W3</accession>
<dbReference type="PANTHER" id="PTHR21087">
    <property type="entry name" value="SHIKIMATE KINASE"/>
    <property type="match status" value="1"/>
</dbReference>
<protein>
    <recommendedName>
        <fullName evidence="3 11">Shikimate kinase</fullName>
        <shortName evidence="11">SK</shortName>
        <ecNumber evidence="3 11">2.7.1.71</ecNumber>
    </recommendedName>
</protein>
<dbReference type="GO" id="GO:0009073">
    <property type="term" value="P:aromatic amino acid family biosynthetic process"/>
    <property type="evidence" value="ECO:0007669"/>
    <property type="project" value="UniProtKB-KW"/>
</dbReference>
<gene>
    <name evidence="11" type="primary">aroK</name>
    <name evidence="12" type="ORF">SAMN05660209_02387</name>
</gene>
<evidence type="ECO:0000256" key="8">
    <source>
        <dbReference type="ARBA" id="ARBA00022840"/>
    </source>
</evidence>
<feature type="binding site" evidence="11">
    <location>
        <position position="33"/>
    </location>
    <ligand>
        <name>Mg(2+)</name>
        <dbReference type="ChEBI" id="CHEBI:18420"/>
    </ligand>
</feature>
<comment type="similarity">
    <text evidence="2 11">Belongs to the shikimate kinase family.</text>
</comment>
<comment type="subunit">
    <text evidence="11">Monomer.</text>
</comment>
<dbReference type="GO" id="GO:0005829">
    <property type="term" value="C:cytosol"/>
    <property type="evidence" value="ECO:0007669"/>
    <property type="project" value="TreeGrafter"/>
</dbReference>
<dbReference type="PROSITE" id="PS01128">
    <property type="entry name" value="SHIKIMATE_KINASE"/>
    <property type="match status" value="1"/>
</dbReference>
<evidence type="ECO:0000256" key="6">
    <source>
        <dbReference type="ARBA" id="ARBA00022741"/>
    </source>
</evidence>
<evidence type="ECO:0000313" key="12">
    <source>
        <dbReference type="EMBL" id="SDY22350.1"/>
    </source>
</evidence>
<organism evidence="12 13">
    <name type="scientific">Geodermatophilus africanus</name>
    <dbReference type="NCBI Taxonomy" id="1137993"/>
    <lineage>
        <taxon>Bacteria</taxon>
        <taxon>Bacillati</taxon>
        <taxon>Actinomycetota</taxon>
        <taxon>Actinomycetes</taxon>
        <taxon>Geodermatophilales</taxon>
        <taxon>Geodermatophilaceae</taxon>
        <taxon>Geodermatophilus</taxon>
    </lineage>
</organism>
<evidence type="ECO:0000256" key="3">
    <source>
        <dbReference type="ARBA" id="ARBA00012154"/>
    </source>
</evidence>
<feature type="binding site" evidence="11">
    <location>
        <position position="97"/>
    </location>
    <ligand>
        <name>substrate</name>
    </ligand>
</feature>
<evidence type="ECO:0000256" key="10">
    <source>
        <dbReference type="ARBA" id="ARBA00048567"/>
    </source>
</evidence>
<dbReference type="Gene3D" id="3.40.50.300">
    <property type="entry name" value="P-loop containing nucleotide triphosphate hydrolases"/>
    <property type="match status" value="1"/>
</dbReference>
<evidence type="ECO:0000256" key="7">
    <source>
        <dbReference type="ARBA" id="ARBA00022777"/>
    </source>
</evidence>
<evidence type="ECO:0000256" key="2">
    <source>
        <dbReference type="ARBA" id="ARBA00006997"/>
    </source>
</evidence>
<feature type="binding site" evidence="11">
    <location>
        <position position="174"/>
    </location>
    <ligand>
        <name>ATP</name>
        <dbReference type="ChEBI" id="CHEBI:30616"/>
    </ligand>
</feature>
<evidence type="ECO:0000256" key="5">
    <source>
        <dbReference type="ARBA" id="ARBA00022679"/>
    </source>
</evidence>
<dbReference type="OrthoDB" id="9800332at2"/>
<dbReference type="Proteomes" id="UP000198921">
    <property type="component" value="Unassembled WGS sequence"/>
</dbReference>
<comment type="function">
    <text evidence="11">Catalyzes the specific phosphorylation of the 3-hydroxyl group of shikimic acid using ATP as a cosubstrate.</text>
</comment>
<comment type="catalytic activity">
    <reaction evidence="10 11">
        <text>shikimate + ATP = 3-phosphoshikimate + ADP + H(+)</text>
        <dbReference type="Rhea" id="RHEA:13121"/>
        <dbReference type="ChEBI" id="CHEBI:15378"/>
        <dbReference type="ChEBI" id="CHEBI:30616"/>
        <dbReference type="ChEBI" id="CHEBI:36208"/>
        <dbReference type="ChEBI" id="CHEBI:145989"/>
        <dbReference type="ChEBI" id="CHEBI:456216"/>
        <dbReference type="EC" id="2.7.1.71"/>
    </reaction>
</comment>